<gene>
    <name evidence="6" type="ORF">N7Z68_20415</name>
</gene>
<dbReference type="SMART" id="SM00903">
    <property type="entry name" value="Flavin_Reduct"/>
    <property type="match status" value="1"/>
</dbReference>
<keyword evidence="3" id="KW-0288">FMN</keyword>
<dbReference type="RefSeq" id="WP_275120329.1">
    <property type="nucleotide sequence ID" value="NZ_JAOTPO010000019.1"/>
</dbReference>
<comment type="caution">
    <text evidence="6">The sequence shown here is derived from an EMBL/GenBank/DDBJ whole genome shotgun (WGS) entry which is preliminary data.</text>
</comment>
<keyword evidence="7" id="KW-1185">Reference proteome</keyword>
<evidence type="ECO:0000259" key="5">
    <source>
        <dbReference type="SMART" id="SM00903"/>
    </source>
</evidence>
<proteinExistence type="inferred from homology"/>
<comment type="similarity">
    <text evidence="4">Belongs to the flavoredoxin family.</text>
</comment>
<evidence type="ECO:0000313" key="7">
    <source>
        <dbReference type="Proteomes" id="UP001148125"/>
    </source>
</evidence>
<evidence type="ECO:0000256" key="2">
    <source>
        <dbReference type="ARBA" id="ARBA00022630"/>
    </source>
</evidence>
<organism evidence="6 7">
    <name type="scientific">Alkalihalobacterium chitinilyticum</name>
    <dbReference type="NCBI Taxonomy" id="2980103"/>
    <lineage>
        <taxon>Bacteria</taxon>
        <taxon>Bacillati</taxon>
        <taxon>Bacillota</taxon>
        <taxon>Bacilli</taxon>
        <taxon>Bacillales</taxon>
        <taxon>Bacillaceae</taxon>
        <taxon>Alkalihalobacterium</taxon>
    </lineage>
</organism>
<evidence type="ECO:0000256" key="1">
    <source>
        <dbReference type="ARBA" id="ARBA00001917"/>
    </source>
</evidence>
<dbReference type="PANTHER" id="PTHR33798">
    <property type="entry name" value="FLAVOPROTEIN OXYGENASE"/>
    <property type="match status" value="1"/>
</dbReference>
<protein>
    <submittedName>
        <fullName evidence="6">Flavin reductase family protein</fullName>
    </submittedName>
</protein>
<sequence length="205" mass="22768">MVYIDPKDRSRKENYQLLSSAVIPRPIAFVTSQNEDGVVNAAPYSFFNVITAEPPLISISVGRRNGKTVKDTGRNILKGKEFVVHLVDEEIVQQMNQSAAEYPSNVSEVKETGLTLTDSQIVRVPSIKEAKIRMECKLHHAVALGTEEEASCDLLIGEVVMFHIADDFYKDGKVIADGLNLVSRLGGADYARIKDTFTLQRPEMK</sequence>
<accession>A0ABT5VJU8</accession>
<dbReference type="SUPFAM" id="SSF50475">
    <property type="entry name" value="FMN-binding split barrel"/>
    <property type="match status" value="1"/>
</dbReference>
<dbReference type="EMBL" id="JAOTPO010000019">
    <property type="protein sequence ID" value="MDE5415716.1"/>
    <property type="molecule type" value="Genomic_DNA"/>
</dbReference>
<dbReference type="InterPro" id="IPR002563">
    <property type="entry name" value="Flavin_Rdtase-like_dom"/>
</dbReference>
<comment type="cofactor">
    <cofactor evidence="1">
        <name>FMN</name>
        <dbReference type="ChEBI" id="CHEBI:58210"/>
    </cofactor>
</comment>
<dbReference type="PANTHER" id="PTHR33798:SF5">
    <property type="entry name" value="FLAVIN REDUCTASE LIKE DOMAIN-CONTAINING PROTEIN"/>
    <property type="match status" value="1"/>
</dbReference>
<evidence type="ECO:0000256" key="4">
    <source>
        <dbReference type="ARBA" id="ARBA00038054"/>
    </source>
</evidence>
<keyword evidence="2" id="KW-0285">Flavoprotein</keyword>
<evidence type="ECO:0000313" key="6">
    <source>
        <dbReference type="EMBL" id="MDE5415716.1"/>
    </source>
</evidence>
<dbReference type="Pfam" id="PF01613">
    <property type="entry name" value="Flavin_Reduct"/>
    <property type="match status" value="1"/>
</dbReference>
<name>A0ABT5VJU8_9BACI</name>
<feature type="domain" description="Flavin reductase like" evidence="5">
    <location>
        <begin position="20"/>
        <end position="176"/>
    </location>
</feature>
<dbReference type="InterPro" id="IPR012349">
    <property type="entry name" value="Split_barrel_FMN-bd"/>
</dbReference>
<reference evidence="6" key="1">
    <citation type="submission" date="2024-05" db="EMBL/GenBank/DDBJ databases">
        <title>Alkalihalobacillus sp. strain MEB203 novel alkaliphilic bacterium from Lonar Lake, India.</title>
        <authorList>
            <person name="Joshi A."/>
            <person name="Thite S."/>
            <person name="Mengade P."/>
        </authorList>
    </citation>
    <scope>NUCLEOTIDE SEQUENCE</scope>
    <source>
        <strain evidence="6">MEB 203</strain>
    </source>
</reference>
<dbReference type="Proteomes" id="UP001148125">
    <property type="component" value="Unassembled WGS sequence"/>
</dbReference>
<evidence type="ECO:0000256" key="3">
    <source>
        <dbReference type="ARBA" id="ARBA00022643"/>
    </source>
</evidence>
<dbReference type="Gene3D" id="2.30.110.10">
    <property type="entry name" value="Electron Transport, Fmn-binding Protein, Chain A"/>
    <property type="match status" value="1"/>
</dbReference>